<dbReference type="SMART" id="SM00267">
    <property type="entry name" value="GGDEF"/>
    <property type="match status" value="1"/>
</dbReference>
<dbReference type="PANTHER" id="PTHR33121">
    <property type="entry name" value="CYCLIC DI-GMP PHOSPHODIESTERASE PDEF"/>
    <property type="match status" value="1"/>
</dbReference>
<organism evidence="3 4">
    <name type="scientific">Aurantiacibacter xanthus</name>
    <dbReference type="NCBI Taxonomy" id="1784712"/>
    <lineage>
        <taxon>Bacteria</taxon>
        <taxon>Pseudomonadati</taxon>
        <taxon>Pseudomonadota</taxon>
        <taxon>Alphaproteobacteria</taxon>
        <taxon>Sphingomonadales</taxon>
        <taxon>Erythrobacteraceae</taxon>
        <taxon>Aurantiacibacter</taxon>
    </lineage>
</organism>
<dbReference type="EMBL" id="QXFM01000140">
    <property type="protein sequence ID" value="RIV80878.1"/>
    <property type="molecule type" value="Genomic_DNA"/>
</dbReference>
<dbReference type="Pfam" id="PF00563">
    <property type="entry name" value="EAL"/>
    <property type="match status" value="1"/>
</dbReference>
<feature type="domain" description="GGDEF" evidence="2">
    <location>
        <begin position="440"/>
        <end position="595"/>
    </location>
</feature>
<dbReference type="PROSITE" id="PS50883">
    <property type="entry name" value="EAL"/>
    <property type="match status" value="1"/>
</dbReference>
<comment type="caution">
    <text evidence="3">The sequence shown here is derived from an EMBL/GenBank/DDBJ whole genome shotgun (WGS) entry which is preliminary data.</text>
</comment>
<dbReference type="OrthoDB" id="1673646at2"/>
<dbReference type="InterPro" id="IPR046342">
    <property type="entry name" value="CBS_dom_sf"/>
</dbReference>
<dbReference type="InterPro" id="IPR050706">
    <property type="entry name" value="Cyclic-di-GMP_PDE-like"/>
</dbReference>
<protein>
    <submittedName>
        <fullName evidence="3">GGDEF domain-containing protein</fullName>
    </submittedName>
</protein>
<dbReference type="InterPro" id="IPR001633">
    <property type="entry name" value="EAL_dom"/>
</dbReference>
<dbReference type="Gene3D" id="3.20.20.450">
    <property type="entry name" value="EAL domain"/>
    <property type="match status" value="1"/>
</dbReference>
<dbReference type="InterPro" id="IPR000160">
    <property type="entry name" value="GGDEF_dom"/>
</dbReference>
<dbReference type="Pfam" id="PF00990">
    <property type="entry name" value="GGDEF"/>
    <property type="match status" value="1"/>
</dbReference>
<keyword evidence="4" id="KW-1185">Reference proteome</keyword>
<dbReference type="SMART" id="SM00052">
    <property type="entry name" value="EAL"/>
    <property type="match status" value="1"/>
</dbReference>
<sequence>MATARAGTVSGPSSKDENAKRALLALENVASVDFAYQPIVSTKTLAVHGFEALARTDATPFASIIDLLEAMQDTSDLQRAESVILDNAIAKFARYEAAGSTRLFCNLDGRLYEGESLSPELMRDLLRPRSLPPGAICLEISERYQLQNWTNLIDLSKQLSACGMHTALDDFGTGMSGLHLLLRVEPNYVKIDQSFINSIATNQRQQAVVSKLCGLAHSLGFQTVAEGVECEEDFRVCRDLGCDFAQGYHIARPTTELGKLTQDYTRCVAQVANAEMEEDVSLWLNKTPPVLASDSLRRLETFFEDHPDMPLAPTVDDTGMLIGVVYEEDFFTYRSSEFGRALMANKASAPLIGTFVRNCPIADATGSVEQILNSYVDTNSARGILLADEGAYVGYLSNHALMRLALDRAVSIARDANPLTQLPGNRAITHKLSELTKAGPETSVAYFDFDHFKAFNDCYGFVMGDRALLMFADQLKDLARRGDIFAAHIGGDDFFLAVEAAPPEAVKVIEGIRTRFASDASSLYSPEDRERGGIVALDRYGSERLFPMLSVSASVLHLPAGMNPCSTEHLEKRLNSGKKQAKRSPDGIAVVALTCC</sequence>
<dbReference type="Gene3D" id="3.30.70.270">
    <property type="match status" value="1"/>
</dbReference>
<dbReference type="AlphaFoldDB" id="A0A3A1P3F9"/>
<dbReference type="CDD" id="cd01949">
    <property type="entry name" value="GGDEF"/>
    <property type="match status" value="1"/>
</dbReference>
<accession>A0A3A1P3F9</accession>
<dbReference type="PROSITE" id="PS50887">
    <property type="entry name" value="GGDEF"/>
    <property type="match status" value="1"/>
</dbReference>
<evidence type="ECO:0000313" key="3">
    <source>
        <dbReference type="EMBL" id="RIV80878.1"/>
    </source>
</evidence>
<proteinExistence type="predicted"/>
<evidence type="ECO:0000259" key="1">
    <source>
        <dbReference type="PROSITE" id="PS50883"/>
    </source>
</evidence>
<dbReference type="InterPro" id="IPR029787">
    <property type="entry name" value="Nucleotide_cyclase"/>
</dbReference>
<dbReference type="SUPFAM" id="SSF54631">
    <property type="entry name" value="CBS-domain pair"/>
    <property type="match status" value="1"/>
</dbReference>
<dbReference type="SUPFAM" id="SSF141868">
    <property type="entry name" value="EAL domain-like"/>
    <property type="match status" value="1"/>
</dbReference>
<dbReference type="GO" id="GO:0071111">
    <property type="term" value="F:cyclic-guanylate-specific phosphodiesterase activity"/>
    <property type="evidence" value="ECO:0007669"/>
    <property type="project" value="InterPro"/>
</dbReference>
<dbReference type="RefSeq" id="WP_119594615.1">
    <property type="nucleotide sequence ID" value="NZ_QXFM01000140.1"/>
</dbReference>
<feature type="domain" description="EAL" evidence="1">
    <location>
        <begin position="15"/>
        <end position="267"/>
    </location>
</feature>
<dbReference type="NCBIfam" id="TIGR00254">
    <property type="entry name" value="GGDEF"/>
    <property type="match status" value="1"/>
</dbReference>
<gene>
    <name evidence="3" type="ORF">D2V17_18410</name>
</gene>
<dbReference type="PANTHER" id="PTHR33121:SF70">
    <property type="entry name" value="SIGNALING PROTEIN YKOW"/>
    <property type="match status" value="1"/>
</dbReference>
<evidence type="ECO:0000259" key="2">
    <source>
        <dbReference type="PROSITE" id="PS50887"/>
    </source>
</evidence>
<dbReference type="InterPro" id="IPR035919">
    <property type="entry name" value="EAL_sf"/>
</dbReference>
<dbReference type="InterPro" id="IPR043128">
    <property type="entry name" value="Rev_trsase/Diguanyl_cyclase"/>
</dbReference>
<name>A0A3A1P3F9_9SPHN</name>
<evidence type="ECO:0000313" key="4">
    <source>
        <dbReference type="Proteomes" id="UP000265366"/>
    </source>
</evidence>
<dbReference type="Proteomes" id="UP000265366">
    <property type="component" value="Unassembled WGS sequence"/>
</dbReference>
<dbReference type="CDD" id="cd01948">
    <property type="entry name" value="EAL"/>
    <property type="match status" value="1"/>
</dbReference>
<reference evidence="3 4" key="1">
    <citation type="submission" date="2018-08" db="EMBL/GenBank/DDBJ databases">
        <title>Erythrobacter zhengii sp.nov., a bacterium isolated from deep-sea sediment.</title>
        <authorList>
            <person name="Fang C."/>
            <person name="Wu Y.-H."/>
            <person name="Sun C."/>
            <person name="Wang H."/>
            <person name="Cheng H."/>
            <person name="Meng F.-X."/>
            <person name="Wang C.-S."/>
            <person name="Xu X.-W."/>
        </authorList>
    </citation>
    <scope>NUCLEOTIDE SEQUENCE [LARGE SCALE GENOMIC DNA]</scope>
    <source>
        <strain evidence="3 4">CCTCC AB 2015396</strain>
    </source>
</reference>
<dbReference type="SUPFAM" id="SSF55073">
    <property type="entry name" value="Nucleotide cyclase"/>
    <property type="match status" value="1"/>
</dbReference>